<feature type="region of interest" description="Disordered" evidence="1">
    <location>
        <begin position="29"/>
        <end position="60"/>
    </location>
</feature>
<evidence type="ECO:0000256" key="2">
    <source>
        <dbReference type="SAM" id="SignalP"/>
    </source>
</evidence>
<name>Q2IGU9_ANADE</name>
<dbReference type="InterPro" id="IPR012338">
    <property type="entry name" value="Beta-lactam/transpept-like"/>
</dbReference>
<dbReference type="OrthoDB" id="9811238at2"/>
<gene>
    <name evidence="4" type="ordered locus">Adeh_4043</name>
</gene>
<dbReference type="Pfam" id="PF00905">
    <property type="entry name" value="Transpeptidase"/>
    <property type="match status" value="1"/>
</dbReference>
<dbReference type="GO" id="GO:0008658">
    <property type="term" value="F:penicillin binding"/>
    <property type="evidence" value="ECO:0007669"/>
    <property type="project" value="InterPro"/>
</dbReference>
<dbReference type="PANTHER" id="PTHR30627:SF2">
    <property type="entry name" value="PEPTIDOGLYCAN D,D-TRANSPEPTIDASE MRDA"/>
    <property type="match status" value="1"/>
</dbReference>
<dbReference type="Proteomes" id="UP000001935">
    <property type="component" value="Chromosome"/>
</dbReference>
<proteinExistence type="predicted"/>
<accession>Q2IGU9</accession>
<feature type="signal peptide" evidence="2">
    <location>
        <begin position="1"/>
        <end position="31"/>
    </location>
</feature>
<reference evidence="4" key="1">
    <citation type="submission" date="2006-01" db="EMBL/GenBank/DDBJ databases">
        <title>Complete sequence of Anaeromyxobacter dehalogenans 2CP-C.</title>
        <authorList>
            <consortium name="US DOE Joint Genome Institute"/>
            <person name="Copeland A."/>
            <person name="Lucas S."/>
            <person name="Lapidus A."/>
            <person name="Barry K."/>
            <person name="Detter J.C."/>
            <person name="Glavina T."/>
            <person name="Hammon N."/>
            <person name="Israni S."/>
            <person name="Pitluck S."/>
            <person name="Brettin T."/>
            <person name="Bruce D."/>
            <person name="Han C."/>
            <person name="Tapia R."/>
            <person name="Gilna P."/>
            <person name="Kiss H."/>
            <person name="Schmutz J."/>
            <person name="Larimer F."/>
            <person name="Land M."/>
            <person name="Kyrpides N."/>
            <person name="Anderson I."/>
            <person name="Sanford R.A."/>
            <person name="Ritalahti K.M."/>
            <person name="Thomas H.S."/>
            <person name="Kirby J.R."/>
            <person name="Zhulin I.B."/>
            <person name="Loeffler F.E."/>
            <person name="Richardson P."/>
        </authorList>
    </citation>
    <scope>NUCLEOTIDE SEQUENCE</scope>
    <source>
        <strain evidence="4">2CP-C</strain>
    </source>
</reference>
<organism evidence="4 5">
    <name type="scientific">Anaeromyxobacter dehalogenans (strain 2CP-C)</name>
    <dbReference type="NCBI Taxonomy" id="290397"/>
    <lineage>
        <taxon>Bacteria</taxon>
        <taxon>Pseudomonadati</taxon>
        <taxon>Myxococcota</taxon>
        <taxon>Myxococcia</taxon>
        <taxon>Myxococcales</taxon>
        <taxon>Cystobacterineae</taxon>
        <taxon>Anaeromyxobacteraceae</taxon>
        <taxon>Anaeromyxobacter</taxon>
    </lineage>
</organism>
<dbReference type="KEGG" id="ade:Adeh_4043"/>
<dbReference type="eggNOG" id="COG0768">
    <property type="taxonomic scope" value="Bacteria"/>
</dbReference>
<dbReference type="SUPFAM" id="SSF56601">
    <property type="entry name" value="beta-lactamase/transpeptidase-like"/>
    <property type="match status" value="1"/>
</dbReference>
<keyword evidence="2" id="KW-0732">Signal</keyword>
<dbReference type="InterPro" id="IPR050515">
    <property type="entry name" value="Beta-lactam/transpept"/>
</dbReference>
<dbReference type="GO" id="GO:0071972">
    <property type="term" value="F:peptidoglycan L,D-transpeptidase activity"/>
    <property type="evidence" value="ECO:0007669"/>
    <property type="project" value="TreeGrafter"/>
</dbReference>
<sequence>MKHSKLSVWLLPASALVLAGLAAPRPEPAHAAAPAASAAAGTPTSTPAPAERPPPLGEPRYDAALGRWVAPLGQGRAVLTIEPRLQARLERTLASNAVPWGVTVLIEPATGRVLAMAEHSEAEPARKGLARTAMAPAASIFKIVTAAALLERGVRPDDEVCYHGGKRRLQPKLLADDPRRDSRCMSLTSALGHSANVVFAKLAGRDLGAAELRTAAGRFLFGEPIPFALPVDVSPAPIPDDPFQLANTAAGFGPVRLSPLHAALLAATVANGGVFVPPSLVEEADGATPPVPPAPWRVIDEQVAGALADAMRSTVTEGTARKVFRRGGPGSLRGVEVAGKTGSLTDPSPYRDYSWFVGYAPMDRPEVAVATLVVNGQKWRTRATAVAREALEAYFSNRVASADAPGLRTAKAPAP</sequence>
<dbReference type="GO" id="GO:0005886">
    <property type="term" value="C:plasma membrane"/>
    <property type="evidence" value="ECO:0007669"/>
    <property type="project" value="TreeGrafter"/>
</dbReference>
<dbReference type="RefSeq" id="WP_011423089.1">
    <property type="nucleotide sequence ID" value="NC_007760.1"/>
</dbReference>
<dbReference type="STRING" id="290397.Adeh_4043"/>
<feature type="compositionally biased region" description="Low complexity" evidence="1">
    <location>
        <begin position="29"/>
        <end position="49"/>
    </location>
</feature>
<evidence type="ECO:0000256" key="1">
    <source>
        <dbReference type="SAM" id="MobiDB-lite"/>
    </source>
</evidence>
<evidence type="ECO:0000313" key="4">
    <source>
        <dbReference type="EMBL" id="ABC83807.1"/>
    </source>
</evidence>
<dbReference type="GO" id="GO:0071555">
    <property type="term" value="P:cell wall organization"/>
    <property type="evidence" value="ECO:0007669"/>
    <property type="project" value="TreeGrafter"/>
</dbReference>
<feature type="domain" description="Penicillin-binding protein transpeptidase" evidence="3">
    <location>
        <begin position="101"/>
        <end position="388"/>
    </location>
</feature>
<dbReference type="Gene3D" id="3.40.710.10">
    <property type="entry name" value="DD-peptidase/beta-lactamase superfamily"/>
    <property type="match status" value="1"/>
</dbReference>
<feature type="chain" id="PRO_5004209679" evidence="2">
    <location>
        <begin position="32"/>
        <end position="415"/>
    </location>
</feature>
<dbReference type="EMBL" id="CP000251">
    <property type="protein sequence ID" value="ABC83807.1"/>
    <property type="molecule type" value="Genomic_DNA"/>
</dbReference>
<evidence type="ECO:0000259" key="3">
    <source>
        <dbReference type="Pfam" id="PF00905"/>
    </source>
</evidence>
<dbReference type="PANTHER" id="PTHR30627">
    <property type="entry name" value="PEPTIDOGLYCAN D,D-TRANSPEPTIDASE"/>
    <property type="match status" value="1"/>
</dbReference>
<evidence type="ECO:0000313" key="5">
    <source>
        <dbReference type="Proteomes" id="UP000001935"/>
    </source>
</evidence>
<dbReference type="HOGENOM" id="CLU_047548_1_0_7"/>
<dbReference type="AlphaFoldDB" id="Q2IGU9"/>
<protein>
    <submittedName>
        <fullName evidence="4">Penicillin-binding protein, transpeptidase</fullName>
    </submittedName>
</protein>
<dbReference type="InterPro" id="IPR001460">
    <property type="entry name" value="PCN-bd_Tpept"/>
</dbReference>